<keyword evidence="3 6" id="KW-0812">Transmembrane</keyword>
<accession>A0A6V8SIM6</accession>
<gene>
    <name evidence="7" type="ORF">bsdtw1_03198</name>
</gene>
<reference evidence="7 8" key="1">
    <citation type="submission" date="2020-07" db="EMBL/GenBank/DDBJ databases">
        <title>A new beta-1,3-glucan-decomposing anaerobic bacterium isolated from anoxic soil subjected to biological soil disinfestation.</title>
        <authorList>
            <person name="Ueki A."/>
            <person name="Tonouchi A."/>
        </authorList>
    </citation>
    <scope>NUCLEOTIDE SEQUENCE [LARGE SCALE GENOMIC DNA]</scope>
    <source>
        <strain evidence="7 8">TW1</strain>
    </source>
</reference>
<feature type="transmembrane region" description="Helical" evidence="6">
    <location>
        <begin position="6"/>
        <end position="27"/>
    </location>
</feature>
<dbReference type="Pfam" id="PF04347">
    <property type="entry name" value="FliO"/>
    <property type="match status" value="1"/>
</dbReference>
<keyword evidence="8" id="KW-1185">Reference proteome</keyword>
<comment type="subcellular location">
    <subcellularLocation>
        <location evidence="1">Cell membrane</location>
    </subcellularLocation>
</comment>
<dbReference type="GO" id="GO:0044781">
    <property type="term" value="P:bacterial-type flagellum organization"/>
    <property type="evidence" value="ECO:0007669"/>
    <property type="project" value="InterPro"/>
</dbReference>
<keyword evidence="4 6" id="KW-1133">Transmembrane helix</keyword>
<evidence type="ECO:0000256" key="2">
    <source>
        <dbReference type="ARBA" id="ARBA00022475"/>
    </source>
</evidence>
<dbReference type="InterPro" id="IPR022781">
    <property type="entry name" value="Flagellar_biosynth_FliO"/>
</dbReference>
<organism evidence="7 8">
    <name type="scientific">Clostridium fungisolvens</name>
    <dbReference type="NCBI Taxonomy" id="1604897"/>
    <lineage>
        <taxon>Bacteria</taxon>
        <taxon>Bacillati</taxon>
        <taxon>Bacillota</taxon>
        <taxon>Clostridia</taxon>
        <taxon>Eubacteriales</taxon>
        <taxon>Clostridiaceae</taxon>
        <taxon>Clostridium</taxon>
    </lineage>
</organism>
<dbReference type="GO" id="GO:0016020">
    <property type="term" value="C:membrane"/>
    <property type="evidence" value="ECO:0007669"/>
    <property type="project" value="InterPro"/>
</dbReference>
<evidence type="ECO:0000256" key="4">
    <source>
        <dbReference type="ARBA" id="ARBA00022989"/>
    </source>
</evidence>
<comment type="caution">
    <text evidence="7">The sequence shown here is derived from an EMBL/GenBank/DDBJ whole genome shotgun (WGS) entry which is preliminary data.</text>
</comment>
<evidence type="ECO:0000256" key="5">
    <source>
        <dbReference type="ARBA" id="ARBA00023136"/>
    </source>
</evidence>
<evidence type="ECO:0000256" key="3">
    <source>
        <dbReference type="ARBA" id="ARBA00022692"/>
    </source>
</evidence>
<evidence type="ECO:0000256" key="1">
    <source>
        <dbReference type="ARBA" id="ARBA00004236"/>
    </source>
</evidence>
<evidence type="ECO:0000313" key="7">
    <source>
        <dbReference type="EMBL" id="GFP77084.1"/>
    </source>
</evidence>
<sequence length="120" mass="13846">MDLFFLIIKLVFSFLFILCLALISLKLTGNKYNSLQKGRYIKVIEKIQLSKEISIVLLQIGSKGVVMSCSQNSTEKLEEIDEETLRNILESKDQFQQDMMKKYSDIFGNIKVKGFKGKIR</sequence>
<protein>
    <submittedName>
        <fullName evidence="7">Uncharacterized protein</fullName>
    </submittedName>
</protein>
<name>A0A6V8SIM6_9CLOT</name>
<dbReference type="Proteomes" id="UP000580568">
    <property type="component" value="Unassembled WGS sequence"/>
</dbReference>
<evidence type="ECO:0000256" key="6">
    <source>
        <dbReference type="SAM" id="Phobius"/>
    </source>
</evidence>
<dbReference type="RefSeq" id="WP_183278473.1">
    <property type="nucleotide sequence ID" value="NZ_BLZR01000001.1"/>
</dbReference>
<dbReference type="EMBL" id="BLZR01000001">
    <property type="protein sequence ID" value="GFP77084.1"/>
    <property type="molecule type" value="Genomic_DNA"/>
</dbReference>
<keyword evidence="2" id="KW-1003">Cell membrane</keyword>
<keyword evidence="5 6" id="KW-0472">Membrane</keyword>
<evidence type="ECO:0000313" key="8">
    <source>
        <dbReference type="Proteomes" id="UP000580568"/>
    </source>
</evidence>
<dbReference type="AlphaFoldDB" id="A0A6V8SIM6"/>
<proteinExistence type="predicted"/>